<sequence length="364" mass="42896">MQSLPIEIYNHITSNLDSYGLHSLSHTCKQFFPKYSKHITTKINERLLSIFGDNLPALKKMMQKTGCVISGSFIIQCLLNETWKDSDIDFYVSTQGNEITKTNSGYNKSAVDDFMYNVMRYDGSIDDQYADIENNPIKYVRTYKHLRNMRFDARLIKINPKMQIIGIDVAKNANSMFDYIVKTFDFNICKNMYYYDGYDHIRSNNNFDEIFLKETTFEMPNIKQIDIQSNLARYCKYKNRGIAFKNVPSFDHLSQFKLNKKWINSLSVIIVDPIDWDSIYYTRCTTKDLKEINASFISYQYRSCSIENCVITECFNMDHKHITTFCYDIENCVITECFDMDHKLITTYSDLINHEFIIFDKKID</sequence>
<evidence type="ECO:0000259" key="1">
    <source>
        <dbReference type="PROSITE" id="PS50181"/>
    </source>
</evidence>
<evidence type="ECO:0000313" key="2">
    <source>
        <dbReference type="EMBL" id="QHS99982.1"/>
    </source>
</evidence>
<dbReference type="EMBL" id="MN739352">
    <property type="protein sequence ID" value="QHS99982.1"/>
    <property type="molecule type" value="Genomic_DNA"/>
</dbReference>
<dbReference type="CDD" id="cd09917">
    <property type="entry name" value="F-box_SF"/>
    <property type="match status" value="1"/>
</dbReference>
<protein>
    <recommendedName>
        <fullName evidence="1">F-box domain-containing protein</fullName>
    </recommendedName>
</protein>
<name>A0A6C0C6N3_9ZZZZ</name>
<proteinExistence type="predicted"/>
<accession>A0A6C0C6N3</accession>
<dbReference type="PROSITE" id="PS50181">
    <property type="entry name" value="FBOX"/>
    <property type="match status" value="1"/>
</dbReference>
<dbReference type="AlphaFoldDB" id="A0A6C0C6N3"/>
<dbReference type="InterPro" id="IPR001810">
    <property type="entry name" value="F-box_dom"/>
</dbReference>
<feature type="domain" description="F-box" evidence="1">
    <location>
        <begin position="1"/>
        <end position="31"/>
    </location>
</feature>
<organism evidence="2">
    <name type="scientific">viral metagenome</name>
    <dbReference type="NCBI Taxonomy" id="1070528"/>
    <lineage>
        <taxon>unclassified sequences</taxon>
        <taxon>metagenomes</taxon>
        <taxon>organismal metagenomes</taxon>
    </lineage>
</organism>
<reference evidence="2" key="1">
    <citation type="journal article" date="2020" name="Nature">
        <title>Giant virus diversity and host interactions through global metagenomics.</title>
        <authorList>
            <person name="Schulz F."/>
            <person name="Roux S."/>
            <person name="Paez-Espino D."/>
            <person name="Jungbluth S."/>
            <person name="Walsh D.A."/>
            <person name="Denef V.J."/>
            <person name="McMahon K.D."/>
            <person name="Konstantinidis K.T."/>
            <person name="Eloe-Fadrosh E.A."/>
            <person name="Kyrpides N.C."/>
            <person name="Woyke T."/>
        </authorList>
    </citation>
    <scope>NUCLEOTIDE SEQUENCE</scope>
    <source>
        <strain evidence="2">GVMAG-M-3300020192-26</strain>
    </source>
</reference>
<dbReference type="Pfam" id="PF26128">
    <property type="entry name" value="Gad2"/>
    <property type="match status" value="1"/>
</dbReference>